<dbReference type="AlphaFoldDB" id="A0A511W6L4"/>
<sequence length="939" mass="107699">MSNETLKVQDLDFTEEALRILPVVMKSYRKNNNMINMRDKKEILLKVNHMVKAIDKHADYDQELLEKRLEYDMSIFIDDKERVIQGKSSKKKKPWLNEEISNIKWHFWERYETYLEQVKKMPSLVISSLDSSTNRVLDMMGNPKGEDFKDVFGVVSGKVQVGKTTHYTGLVCKSVDAGAKLVIVLGGHDEGLRTQTQKRIDEGFLGEYVLEEQYSDQGSICVLGDTYNLPTVHSLTGKEYQEDFNRILSDTNIKVGGDTILLVVKKNDSILKNVLSWLKRNAKTDSETGQLYIDDVPAVILDDECDFYTANTGKNNEVKAINGNVRKIMKLFRKNAYIGYTATPYANVFAKKETDEQNLEEFGLSLFPKDFIVNMPTPTNYYGPSKIFGLESDDELGLEHKDSLPIIRRVTDTEDIIPSPHKINLEINELPNSLREAIQMFILVCCVRKARKQEKSHNSMLVHVSRFKDVQCDVADLIDDELRNIKNALKDQDDPIYEIFKELYFSDIVNTTKETVEMVRDKKITGTSWYDVKEMLLEEVQIIEVRTVNSKRREYLNYDDYSENGLNVIAVGGDLLSRGLTLEGLSISYLLRGTSAGDTLVQMGRFFGYKDGFIDLCRLYTTEDLVNAYIHMAKIEEEMKQEFAIMNARGKTPQEYGLKVRTHPEGLHVTSPNKKRNSTELTVNFSGKLAAHTFMYKNKEIIANNYMMFEKWIDSLGAPDSKRTLQWGGISADKVVELIMSFINHPYSVNTHPEALSSYIEQQVNLGRLTNWTVQIMSSSQKKIKIKLGGEGVTKYRVFHNIAGHKVGMVIRKDASPTNPTYFQIEKAHLISKRHESMDMEVYYPEHYTQALNEYREHMRENKNSDPTKIYYPAGPFVRYNRPDKAGFLMIYIIDPAYVVPGECKPIVSYAISFPETETAESVKYLANDTYLANLYDEK</sequence>
<dbReference type="Proteomes" id="UP000321440">
    <property type="component" value="Unassembled WGS sequence"/>
</dbReference>
<evidence type="ECO:0000259" key="1">
    <source>
        <dbReference type="Pfam" id="PF10593"/>
    </source>
</evidence>
<organism evidence="2 3">
    <name type="scientific">Alkalibacillus haloalkaliphilus</name>
    <dbReference type="NCBI Taxonomy" id="94136"/>
    <lineage>
        <taxon>Bacteria</taxon>
        <taxon>Bacillati</taxon>
        <taxon>Bacillota</taxon>
        <taxon>Bacilli</taxon>
        <taxon>Bacillales</taxon>
        <taxon>Bacillaceae</taxon>
        <taxon>Alkalibacillus</taxon>
    </lineage>
</organism>
<gene>
    <name evidence="2" type="ORF">AHA02nite_25150</name>
</gene>
<dbReference type="GO" id="GO:0004519">
    <property type="term" value="F:endonuclease activity"/>
    <property type="evidence" value="ECO:0007669"/>
    <property type="project" value="UniProtKB-KW"/>
</dbReference>
<evidence type="ECO:0000313" key="2">
    <source>
        <dbReference type="EMBL" id="GEN46739.1"/>
    </source>
</evidence>
<comment type="caution">
    <text evidence="2">The sequence shown here is derived from an EMBL/GenBank/DDBJ whole genome shotgun (WGS) entry which is preliminary data.</text>
</comment>
<protein>
    <submittedName>
        <fullName evidence="2">Endonuclease</fullName>
    </submittedName>
</protein>
<accession>A0A511W6L4</accession>
<keyword evidence="2" id="KW-0378">Hydrolase</keyword>
<name>A0A511W6L4_9BACI</name>
<keyword evidence="2" id="KW-0540">Nuclease</keyword>
<evidence type="ECO:0000313" key="3">
    <source>
        <dbReference type="Proteomes" id="UP000321440"/>
    </source>
</evidence>
<dbReference type="RefSeq" id="WP_146817791.1">
    <property type="nucleotide sequence ID" value="NZ_BJYA01000018.1"/>
</dbReference>
<dbReference type="Pfam" id="PF10593">
    <property type="entry name" value="Z1"/>
    <property type="match status" value="1"/>
</dbReference>
<feature type="domain" description="Putative endonuclease Z1" evidence="1">
    <location>
        <begin position="433"/>
        <end position="666"/>
    </location>
</feature>
<keyword evidence="3" id="KW-1185">Reference proteome</keyword>
<keyword evidence="2" id="KW-0255">Endonuclease</keyword>
<dbReference type="EMBL" id="BJYA01000018">
    <property type="protein sequence ID" value="GEN46739.1"/>
    <property type="molecule type" value="Genomic_DNA"/>
</dbReference>
<dbReference type="OrthoDB" id="436461at2"/>
<reference evidence="2 3" key="1">
    <citation type="submission" date="2019-07" db="EMBL/GenBank/DDBJ databases">
        <title>Whole genome shotgun sequence of Alkalibacillus haloalkaliphilus NBRC 103110.</title>
        <authorList>
            <person name="Hosoyama A."/>
            <person name="Uohara A."/>
            <person name="Ohji S."/>
            <person name="Ichikawa N."/>
        </authorList>
    </citation>
    <scope>NUCLEOTIDE SEQUENCE [LARGE SCALE GENOMIC DNA]</scope>
    <source>
        <strain evidence="2 3">NBRC 103110</strain>
    </source>
</reference>
<proteinExistence type="predicted"/>
<dbReference type="InterPro" id="IPR018310">
    <property type="entry name" value="Put_endonuclease_Z1-dom"/>
</dbReference>